<evidence type="ECO:0000256" key="1">
    <source>
        <dbReference type="ARBA" id="ARBA00010613"/>
    </source>
</evidence>
<dbReference type="GO" id="GO:0005739">
    <property type="term" value="C:mitochondrion"/>
    <property type="evidence" value="ECO:0007669"/>
    <property type="project" value="TreeGrafter"/>
</dbReference>
<evidence type="ECO:0000256" key="5">
    <source>
        <dbReference type="ARBA" id="ARBA00041576"/>
    </source>
</evidence>
<dbReference type="InterPro" id="IPR045254">
    <property type="entry name" value="Nit1/2_C-N_Hydrolase"/>
</dbReference>
<dbReference type="AlphaFoldDB" id="A0A914UIP4"/>
<protein>
    <recommendedName>
        <fullName evidence="4">omega-amidase</fullName>
        <ecNumber evidence="4">3.5.1.3</ecNumber>
    </recommendedName>
    <alternativeName>
        <fullName evidence="5">Nitrilase homolog 2</fullName>
    </alternativeName>
</protein>
<sequence length="280" mass="30330">MVSTGKFRLALIQMLVGADKAANVEKAVAKVAEAAANGATMIVLPECFNSPYGTQYFKQYAEPIPGPSTDALAAAAKQHKVHLIGGSIPHELNGKLFNTCVAFSPSGEVVAKHSKAHLFDIDVPGKIKFTESEVLSPGANIDHSTFTTDHCNVGLGICYDIRFAEMATLYAKKGCHLLVYPGAFNMTTGPAHWELITRSRALDNQLFAAVCAPARDTGASYVAWGHSMVVDPWGTVISSAQEEETIVYADIDMAKLHETRKMIPLTMQRRTDLYDTLAKK</sequence>
<comment type="catalytic activity">
    <reaction evidence="6">
        <text>2-oxosuccinamate + H2O = oxaloacetate + NH4(+)</text>
        <dbReference type="Rhea" id="RHEA:59412"/>
        <dbReference type="ChEBI" id="CHEBI:15377"/>
        <dbReference type="ChEBI" id="CHEBI:16452"/>
        <dbReference type="ChEBI" id="CHEBI:28938"/>
        <dbReference type="ChEBI" id="CHEBI:57735"/>
        <dbReference type="EC" id="3.5.1.3"/>
    </reaction>
    <physiologicalReaction direction="left-to-right" evidence="6">
        <dbReference type="Rhea" id="RHEA:59413"/>
    </physiologicalReaction>
</comment>
<dbReference type="WBParaSite" id="PSAMB.scaffold1043size36730.g10572.t1">
    <property type="protein sequence ID" value="PSAMB.scaffold1043size36730.g10572.t1"/>
    <property type="gene ID" value="PSAMB.scaffold1043size36730.g10572"/>
</dbReference>
<evidence type="ECO:0000256" key="2">
    <source>
        <dbReference type="ARBA" id="ARBA00022801"/>
    </source>
</evidence>
<accession>A0A914UIP4</accession>
<reference evidence="9" key="1">
    <citation type="submission" date="2022-11" db="UniProtKB">
        <authorList>
            <consortium name="WormBaseParasite"/>
        </authorList>
    </citation>
    <scope>IDENTIFICATION</scope>
</reference>
<proteinExistence type="inferred from homology"/>
<dbReference type="EC" id="3.5.1.3" evidence="4"/>
<dbReference type="GO" id="GO:0006528">
    <property type="term" value="P:asparagine metabolic process"/>
    <property type="evidence" value="ECO:0007669"/>
    <property type="project" value="TreeGrafter"/>
</dbReference>
<organism evidence="8 9">
    <name type="scientific">Plectus sambesii</name>
    <dbReference type="NCBI Taxonomy" id="2011161"/>
    <lineage>
        <taxon>Eukaryota</taxon>
        <taxon>Metazoa</taxon>
        <taxon>Ecdysozoa</taxon>
        <taxon>Nematoda</taxon>
        <taxon>Chromadorea</taxon>
        <taxon>Plectida</taxon>
        <taxon>Plectina</taxon>
        <taxon>Plectoidea</taxon>
        <taxon>Plectidae</taxon>
        <taxon>Plectus</taxon>
    </lineage>
</organism>
<evidence type="ECO:0000256" key="3">
    <source>
        <dbReference type="ARBA" id="ARBA00036637"/>
    </source>
</evidence>
<keyword evidence="2" id="KW-0378">Hydrolase</keyword>
<dbReference type="Gene3D" id="3.60.110.10">
    <property type="entry name" value="Carbon-nitrogen hydrolase"/>
    <property type="match status" value="1"/>
</dbReference>
<dbReference type="PROSITE" id="PS50263">
    <property type="entry name" value="CN_HYDROLASE"/>
    <property type="match status" value="1"/>
</dbReference>
<dbReference type="InterPro" id="IPR003010">
    <property type="entry name" value="C-N_Hydrolase"/>
</dbReference>
<evidence type="ECO:0000313" key="9">
    <source>
        <dbReference type="WBParaSite" id="PSAMB.scaffold1043size36730.g10572.t1"/>
    </source>
</evidence>
<evidence type="ECO:0000259" key="7">
    <source>
        <dbReference type="PROSITE" id="PS50263"/>
    </source>
</evidence>
<dbReference type="PANTHER" id="PTHR23088">
    <property type="entry name" value="NITRILASE-RELATED"/>
    <property type="match status" value="1"/>
</dbReference>
<dbReference type="PANTHER" id="PTHR23088:SF30">
    <property type="entry name" value="OMEGA-AMIDASE NIT2"/>
    <property type="match status" value="1"/>
</dbReference>
<dbReference type="FunFam" id="3.60.110.10:FF:000002">
    <property type="entry name" value="Nitrilase family member 2"/>
    <property type="match status" value="1"/>
</dbReference>
<comment type="similarity">
    <text evidence="1">Belongs to the carbon-nitrogen hydrolase superfamily. NIT1/NIT2 family.</text>
</comment>
<keyword evidence="8" id="KW-1185">Reference proteome</keyword>
<dbReference type="Pfam" id="PF00795">
    <property type="entry name" value="CN_hydrolase"/>
    <property type="match status" value="1"/>
</dbReference>
<dbReference type="SUPFAM" id="SSF56317">
    <property type="entry name" value="Carbon-nitrogen hydrolase"/>
    <property type="match status" value="1"/>
</dbReference>
<dbReference type="Proteomes" id="UP000887566">
    <property type="component" value="Unplaced"/>
</dbReference>
<dbReference type="InterPro" id="IPR036526">
    <property type="entry name" value="C-N_Hydrolase_sf"/>
</dbReference>
<dbReference type="GO" id="GO:0006107">
    <property type="term" value="P:oxaloacetate metabolic process"/>
    <property type="evidence" value="ECO:0007669"/>
    <property type="project" value="TreeGrafter"/>
</dbReference>
<dbReference type="CDD" id="cd07572">
    <property type="entry name" value="nit"/>
    <property type="match status" value="1"/>
</dbReference>
<evidence type="ECO:0000256" key="4">
    <source>
        <dbReference type="ARBA" id="ARBA00039118"/>
    </source>
</evidence>
<name>A0A914UIP4_9BILA</name>
<feature type="domain" description="CN hydrolase" evidence="7">
    <location>
        <begin position="7"/>
        <end position="253"/>
    </location>
</feature>
<evidence type="ECO:0000313" key="8">
    <source>
        <dbReference type="Proteomes" id="UP000887566"/>
    </source>
</evidence>
<evidence type="ECO:0000256" key="6">
    <source>
        <dbReference type="ARBA" id="ARBA00048745"/>
    </source>
</evidence>
<dbReference type="GO" id="GO:0006541">
    <property type="term" value="P:glutamine metabolic process"/>
    <property type="evidence" value="ECO:0007669"/>
    <property type="project" value="TreeGrafter"/>
</dbReference>
<dbReference type="GO" id="GO:0050152">
    <property type="term" value="F:omega-amidase activity"/>
    <property type="evidence" value="ECO:0007669"/>
    <property type="project" value="UniProtKB-EC"/>
</dbReference>
<comment type="catalytic activity">
    <reaction evidence="3">
        <text>2-oxoglutaramate + H2O = 2-oxoglutarate + NH4(+)</text>
        <dbReference type="Rhea" id="RHEA:32963"/>
        <dbReference type="ChEBI" id="CHEBI:15377"/>
        <dbReference type="ChEBI" id="CHEBI:16769"/>
        <dbReference type="ChEBI" id="CHEBI:16810"/>
        <dbReference type="ChEBI" id="CHEBI:28938"/>
        <dbReference type="EC" id="3.5.1.3"/>
    </reaction>
    <physiologicalReaction direction="left-to-right" evidence="3">
        <dbReference type="Rhea" id="RHEA:32964"/>
    </physiologicalReaction>
</comment>